<dbReference type="WBParaSite" id="nRc.2.0.1.t10827-RA">
    <property type="protein sequence ID" value="nRc.2.0.1.t10827-RA"/>
    <property type="gene ID" value="nRc.2.0.1.g10827"/>
</dbReference>
<accession>A0A915IAD0</accession>
<name>A0A915IAD0_ROMCU</name>
<sequence>ETQDIYIPNETLGETEPAQVFGRPPIHVKPKAPSTNTLYNNKFSCTTHGEEEISHSAPQRRP</sequence>
<organism evidence="1 2">
    <name type="scientific">Romanomermis culicivorax</name>
    <name type="common">Nematode worm</name>
    <dbReference type="NCBI Taxonomy" id="13658"/>
    <lineage>
        <taxon>Eukaryota</taxon>
        <taxon>Metazoa</taxon>
        <taxon>Ecdysozoa</taxon>
        <taxon>Nematoda</taxon>
        <taxon>Enoplea</taxon>
        <taxon>Dorylaimia</taxon>
        <taxon>Mermithida</taxon>
        <taxon>Mermithoidea</taxon>
        <taxon>Mermithidae</taxon>
        <taxon>Romanomermis</taxon>
    </lineage>
</organism>
<reference evidence="2" key="1">
    <citation type="submission" date="2022-11" db="UniProtKB">
        <authorList>
            <consortium name="WormBaseParasite"/>
        </authorList>
    </citation>
    <scope>IDENTIFICATION</scope>
</reference>
<keyword evidence="1" id="KW-1185">Reference proteome</keyword>
<dbReference type="AlphaFoldDB" id="A0A915IAD0"/>
<evidence type="ECO:0000313" key="1">
    <source>
        <dbReference type="Proteomes" id="UP000887565"/>
    </source>
</evidence>
<protein>
    <submittedName>
        <fullName evidence="2">Uncharacterized protein</fullName>
    </submittedName>
</protein>
<proteinExistence type="predicted"/>
<dbReference type="Proteomes" id="UP000887565">
    <property type="component" value="Unplaced"/>
</dbReference>
<evidence type="ECO:0000313" key="2">
    <source>
        <dbReference type="WBParaSite" id="nRc.2.0.1.t10827-RA"/>
    </source>
</evidence>